<proteinExistence type="predicted"/>
<evidence type="ECO:0000256" key="5">
    <source>
        <dbReference type="SAM" id="MobiDB-lite"/>
    </source>
</evidence>
<keyword evidence="8" id="KW-1185">Reference proteome</keyword>
<evidence type="ECO:0000256" key="4">
    <source>
        <dbReference type="PROSITE-ProRule" id="PRU00453"/>
    </source>
</evidence>
<dbReference type="GO" id="GO:0006338">
    <property type="term" value="P:chromatin remodeling"/>
    <property type="evidence" value="ECO:0007669"/>
    <property type="project" value="InterPro"/>
</dbReference>
<feature type="region of interest" description="Disordered" evidence="5">
    <location>
        <begin position="42"/>
        <end position="81"/>
    </location>
</feature>
<dbReference type="AlphaFoldDB" id="A0A0K3CQT4"/>
<organism evidence="7 8">
    <name type="scientific">Rhodotorula toruloides</name>
    <name type="common">Yeast</name>
    <name type="synonym">Rhodosporidium toruloides</name>
    <dbReference type="NCBI Taxonomy" id="5286"/>
    <lineage>
        <taxon>Eukaryota</taxon>
        <taxon>Fungi</taxon>
        <taxon>Dikarya</taxon>
        <taxon>Basidiomycota</taxon>
        <taxon>Pucciniomycotina</taxon>
        <taxon>Microbotryomycetes</taxon>
        <taxon>Sporidiobolales</taxon>
        <taxon>Sporidiobolaceae</taxon>
        <taxon>Rhodotorula</taxon>
    </lineage>
</organism>
<dbReference type="STRING" id="5286.A0A0K3CQT4"/>
<sequence length="191" mass="20745">MLDLPRRLTAFPTPAAQRAANPSAVIADSEYVARRVKRHLNDLERTNYTEPTTGPSAYGEADDESKGPTALGKDDDGKKRKRSMAVRSLLMYRKNLAALLDESNLSEAPPNQPNYLTAAAPPSRHPPLAICSVCGYTGKYSCLRCGLKYCDIGCRTTHDETPGVPGLLDARPLGADVEEEDAVKRVETETA</sequence>
<name>A0A0K3CQT4_RHOTO</name>
<protein>
    <recommendedName>
        <fullName evidence="6">HIT-type domain-containing protein</fullName>
    </recommendedName>
</protein>
<dbReference type="CDD" id="cd21437">
    <property type="entry name" value="zf-HIT_ZNHIT1_like"/>
    <property type="match status" value="1"/>
</dbReference>
<evidence type="ECO:0000313" key="7">
    <source>
        <dbReference type="EMBL" id="CTR11067.1"/>
    </source>
</evidence>
<dbReference type="GO" id="GO:0005634">
    <property type="term" value="C:nucleus"/>
    <property type="evidence" value="ECO:0007669"/>
    <property type="project" value="UniProtKB-ARBA"/>
</dbReference>
<keyword evidence="1" id="KW-0479">Metal-binding</keyword>
<dbReference type="SUPFAM" id="SSF144232">
    <property type="entry name" value="HIT/MYND zinc finger-like"/>
    <property type="match status" value="1"/>
</dbReference>
<keyword evidence="3" id="KW-0862">Zinc</keyword>
<dbReference type="EMBL" id="CWKI01000015">
    <property type="protein sequence ID" value="CTR11067.1"/>
    <property type="molecule type" value="Genomic_DNA"/>
</dbReference>
<dbReference type="Pfam" id="PF04438">
    <property type="entry name" value="zf-HIT"/>
    <property type="match status" value="1"/>
</dbReference>
<keyword evidence="2 4" id="KW-0863">Zinc-finger</keyword>
<dbReference type="Proteomes" id="UP000199069">
    <property type="component" value="Unassembled WGS sequence"/>
</dbReference>
<evidence type="ECO:0000313" key="8">
    <source>
        <dbReference type="Proteomes" id="UP000199069"/>
    </source>
</evidence>
<dbReference type="OMA" id="CGMKYCS"/>
<dbReference type="PANTHER" id="PTHR13093">
    <property type="entry name" value="ZINC FINGER HIT DOMAIN CONTAINING PROTEIN 1"/>
    <property type="match status" value="1"/>
</dbReference>
<dbReference type="InterPro" id="IPR007529">
    <property type="entry name" value="Znf_HIT"/>
</dbReference>
<accession>A0A0K3CQT4</accession>
<dbReference type="PROSITE" id="PS51083">
    <property type="entry name" value="ZF_HIT"/>
    <property type="match status" value="1"/>
</dbReference>
<reference evidence="7 8" key="1">
    <citation type="submission" date="2015-07" db="EMBL/GenBank/DDBJ databases">
        <authorList>
            <person name="Cajimat M.N.B."/>
            <person name="Milazzo M.L."/>
            <person name="Fulhorst C.F."/>
        </authorList>
    </citation>
    <scope>NUCLEOTIDE SEQUENCE [LARGE SCALE GENOMIC DNA]</scope>
    <source>
        <strain evidence="7">Single colony</strain>
    </source>
</reference>
<evidence type="ECO:0000259" key="6">
    <source>
        <dbReference type="PROSITE" id="PS51083"/>
    </source>
</evidence>
<gene>
    <name evidence="7" type="primary">FGENESH: predicted gene_15.209</name>
    <name evidence="7" type="ORF">BN2166_0069280</name>
</gene>
<dbReference type="GO" id="GO:0008270">
    <property type="term" value="F:zinc ion binding"/>
    <property type="evidence" value="ECO:0007669"/>
    <property type="project" value="UniProtKB-UniRule"/>
</dbReference>
<evidence type="ECO:0000256" key="1">
    <source>
        <dbReference type="ARBA" id="ARBA00022723"/>
    </source>
</evidence>
<evidence type="ECO:0000256" key="2">
    <source>
        <dbReference type="ARBA" id="ARBA00022771"/>
    </source>
</evidence>
<feature type="domain" description="HIT-type" evidence="6">
    <location>
        <begin position="131"/>
        <end position="164"/>
    </location>
</feature>
<dbReference type="InterPro" id="IPR039723">
    <property type="entry name" value="Vps71/ZNHIT1"/>
</dbReference>
<evidence type="ECO:0000256" key="3">
    <source>
        <dbReference type="ARBA" id="ARBA00022833"/>
    </source>
</evidence>